<protein>
    <submittedName>
        <fullName evidence="2">Uncharacterized protein</fullName>
    </submittedName>
</protein>
<organism evidence="2 3">
    <name type="scientific">Allocoleopsis franciscana PCC 7113</name>
    <dbReference type="NCBI Taxonomy" id="1173027"/>
    <lineage>
        <taxon>Bacteria</taxon>
        <taxon>Bacillati</taxon>
        <taxon>Cyanobacteriota</taxon>
        <taxon>Cyanophyceae</taxon>
        <taxon>Coleofasciculales</taxon>
        <taxon>Coleofasciculaceae</taxon>
        <taxon>Allocoleopsis</taxon>
        <taxon>Allocoleopsis franciscana</taxon>
    </lineage>
</organism>
<evidence type="ECO:0000313" key="2">
    <source>
        <dbReference type="EMBL" id="AFZ19866.1"/>
    </source>
</evidence>
<dbReference type="STRING" id="1173027.Mic7113_4165"/>
<gene>
    <name evidence="2" type="ORF">Mic7113_4165</name>
</gene>
<dbReference type="EMBL" id="CP003630">
    <property type="protein sequence ID" value="AFZ19866.1"/>
    <property type="molecule type" value="Genomic_DNA"/>
</dbReference>
<accession>K9WJ75</accession>
<keyword evidence="1" id="KW-1133">Transmembrane helix</keyword>
<dbReference type="HOGENOM" id="CLU_2917520_0_0_3"/>
<dbReference type="KEGG" id="mic:Mic7113_4165"/>
<proteinExistence type="predicted"/>
<feature type="transmembrane region" description="Helical" evidence="1">
    <location>
        <begin position="12"/>
        <end position="32"/>
    </location>
</feature>
<keyword evidence="1" id="KW-0812">Transmembrane</keyword>
<name>K9WJ75_9CYAN</name>
<sequence length="61" mass="6522">METHFYQAMKLFKTLLIVLDIVLALAAAYVLFPTLIEAAATIPIALAVLLGAGLMLAIYGD</sequence>
<evidence type="ECO:0000256" key="1">
    <source>
        <dbReference type="SAM" id="Phobius"/>
    </source>
</evidence>
<evidence type="ECO:0000313" key="3">
    <source>
        <dbReference type="Proteomes" id="UP000010471"/>
    </source>
</evidence>
<dbReference type="AlphaFoldDB" id="K9WJ75"/>
<feature type="transmembrane region" description="Helical" evidence="1">
    <location>
        <begin position="38"/>
        <end position="59"/>
    </location>
</feature>
<keyword evidence="1" id="KW-0472">Membrane</keyword>
<reference evidence="2 3" key="1">
    <citation type="submission" date="2012-06" db="EMBL/GenBank/DDBJ databases">
        <title>Finished chromosome of genome of Microcoleus sp. PCC 7113.</title>
        <authorList>
            <consortium name="US DOE Joint Genome Institute"/>
            <person name="Gugger M."/>
            <person name="Coursin T."/>
            <person name="Rippka R."/>
            <person name="Tandeau De Marsac N."/>
            <person name="Huntemann M."/>
            <person name="Wei C.-L."/>
            <person name="Han J."/>
            <person name="Detter J.C."/>
            <person name="Han C."/>
            <person name="Tapia R."/>
            <person name="Chen A."/>
            <person name="Kyrpides N."/>
            <person name="Mavromatis K."/>
            <person name="Markowitz V."/>
            <person name="Szeto E."/>
            <person name="Ivanova N."/>
            <person name="Pagani I."/>
            <person name="Pati A."/>
            <person name="Goodwin L."/>
            <person name="Nordberg H.P."/>
            <person name="Cantor M.N."/>
            <person name="Hua S.X."/>
            <person name="Woyke T."/>
            <person name="Kerfeld C.A."/>
        </authorList>
    </citation>
    <scope>NUCLEOTIDE SEQUENCE [LARGE SCALE GENOMIC DNA]</scope>
    <source>
        <strain evidence="2 3">PCC 7113</strain>
    </source>
</reference>
<dbReference type="Proteomes" id="UP000010471">
    <property type="component" value="Chromosome"/>
</dbReference>
<keyword evidence="3" id="KW-1185">Reference proteome</keyword>